<feature type="compositionally biased region" description="Basic and acidic residues" evidence="1">
    <location>
        <begin position="91"/>
        <end position="101"/>
    </location>
</feature>
<reference evidence="2 3" key="1">
    <citation type="journal article" date="2016" name="Nat. Commun.">
        <title>Thousands of microbial genomes shed light on interconnected biogeochemical processes in an aquifer system.</title>
        <authorList>
            <person name="Anantharaman K."/>
            <person name="Brown C.T."/>
            <person name="Hug L.A."/>
            <person name="Sharon I."/>
            <person name="Castelle C.J."/>
            <person name="Probst A.J."/>
            <person name="Thomas B.C."/>
            <person name="Singh A."/>
            <person name="Wilkins M.J."/>
            <person name="Karaoz U."/>
            <person name="Brodie E.L."/>
            <person name="Williams K.H."/>
            <person name="Hubbard S.S."/>
            <person name="Banfield J.F."/>
        </authorList>
    </citation>
    <scope>NUCLEOTIDE SEQUENCE [LARGE SCALE GENOMIC DNA]</scope>
</reference>
<evidence type="ECO:0000313" key="2">
    <source>
        <dbReference type="EMBL" id="OHA67993.1"/>
    </source>
</evidence>
<accession>A0A1G2R5A2</accession>
<dbReference type="InterPro" id="IPR011992">
    <property type="entry name" value="EF-hand-dom_pair"/>
</dbReference>
<protein>
    <recommendedName>
        <fullName evidence="4">EF-hand domain-containing protein</fullName>
    </recommendedName>
</protein>
<sequence>MADIPKAPNQNKNPNQNPYDAFQRSNGRLSKEQMHQYMDRMPFRPDQREYAKRLLERFDHPGHDLGITRDEFLKGLDEMAKNPHDPISPQEVERIRQHFSR</sequence>
<dbReference type="AlphaFoldDB" id="A0A1G2R5A2"/>
<proteinExistence type="predicted"/>
<evidence type="ECO:0008006" key="4">
    <source>
        <dbReference type="Google" id="ProtNLM"/>
    </source>
</evidence>
<organism evidence="2 3">
    <name type="scientific">Candidatus Wildermuthbacteria bacterium RIFCSPHIGHO2_02_FULL_47_17</name>
    <dbReference type="NCBI Taxonomy" id="1802452"/>
    <lineage>
        <taxon>Bacteria</taxon>
        <taxon>Candidatus Wildermuthiibacteriota</taxon>
    </lineage>
</organism>
<evidence type="ECO:0000256" key="1">
    <source>
        <dbReference type="SAM" id="MobiDB-lite"/>
    </source>
</evidence>
<dbReference type="Gene3D" id="1.10.238.10">
    <property type="entry name" value="EF-hand"/>
    <property type="match status" value="1"/>
</dbReference>
<comment type="caution">
    <text evidence="2">The sequence shown here is derived from an EMBL/GenBank/DDBJ whole genome shotgun (WGS) entry which is preliminary data.</text>
</comment>
<evidence type="ECO:0000313" key="3">
    <source>
        <dbReference type="Proteomes" id="UP000179258"/>
    </source>
</evidence>
<feature type="compositionally biased region" description="Low complexity" evidence="1">
    <location>
        <begin position="1"/>
        <end position="18"/>
    </location>
</feature>
<gene>
    <name evidence="2" type="ORF">A3D59_02625</name>
</gene>
<name>A0A1G2R5A2_9BACT</name>
<dbReference type="Proteomes" id="UP000179258">
    <property type="component" value="Unassembled WGS sequence"/>
</dbReference>
<feature type="region of interest" description="Disordered" evidence="1">
    <location>
        <begin position="1"/>
        <end position="33"/>
    </location>
</feature>
<dbReference type="EMBL" id="MHTX01000028">
    <property type="protein sequence ID" value="OHA67993.1"/>
    <property type="molecule type" value="Genomic_DNA"/>
</dbReference>
<feature type="region of interest" description="Disordered" evidence="1">
    <location>
        <begin position="79"/>
        <end position="101"/>
    </location>
</feature>
<dbReference type="SUPFAM" id="SSF47473">
    <property type="entry name" value="EF-hand"/>
    <property type="match status" value="1"/>
</dbReference>